<accession>A0A8S3WAN3</accession>
<gene>
    <name evidence="2" type="ORF">PAPOLLO_LOCUS4162</name>
</gene>
<evidence type="ECO:0000313" key="2">
    <source>
        <dbReference type="EMBL" id="CAG4950221.1"/>
    </source>
</evidence>
<dbReference type="InterPro" id="IPR006578">
    <property type="entry name" value="MADF-dom"/>
</dbReference>
<proteinExistence type="predicted"/>
<comment type="caution">
    <text evidence="2">The sequence shown here is derived from an EMBL/GenBank/DDBJ whole genome shotgun (WGS) entry which is preliminary data.</text>
</comment>
<name>A0A8S3WAN3_PARAO</name>
<protein>
    <submittedName>
        <fullName evidence="2">(apollo) hypothetical protein</fullName>
    </submittedName>
</protein>
<keyword evidence="3" id="KW-1185">Reference proteome</keyword>
<sequence length="142" mass="16607">MSEQDIDIDFLISLVQERPIIWDKSHEHYSDKFRKANEWVAVCKKIFQDYEKFEDQKKNKIGNEVVKKWRSVKDNFFRYVKKNKRKQNIFLSNGTCMCNRSGSRGPLCRPPPVGRTKRSYSRCAGTSGTTRRDLGIHGECGL</sequence>
<organism evidence="2 3">
    <name type="scientific">Parnassius apollo</name>
    <name type="common">Apollo butterfly</name>
    <name type="synonym">Papilio apollo</name>
    <dbReference type="NCBI Taxonomy" id="110799"/>
    <lineage>
        <taxon>Eukaryota</taxon>
        <taxon>Metazoa</taxon>
        <taxon>Ecdysozoa</taxon>
        <taxon>Arthropoda</taxon>
        <taxon>Hexapoda</taxon>
        <taxon>Insecta</taxon>
        <taxon>Pterygota</taxon>
        <taxon>Neoptera</taxon>
        <taxon>Endopterygota</taxon>
        <taxon>Lepidoptera</taxon>
        <taxon>Glossata</taxon>
        <taxon>Ditrysia</taxon>
        <taxon>Papilionoidea</taxon>
        <taxon>Papilionidae</taxon>
        <taxon>Parnassiinae</taxon>
        <taxon>Parnassini</taxon>
        <taxon>Parnassius</taxon>
        <taxon>Parnassius</taxon>
    </lineage>
</organism>
<feature type="domain" description="MADF" evidence="1">
    <location>
        <begin position="10"/>
        <end position="102"/>
    </location>
</feature>
<dbReference type="OrthoDB" id="6159213at2759"/>
<dbReference type="Proteomes" id="UP000691718">
    <property type="component" value="Unassembled WGS sequence"/>
</dbReference>
<dbReference type="Pfam" id="PF10545">
    <property type="entry name" value="MADF_DNA_bdg"/>
    <property type="match status" value="1"/>
</dbReference>
<dbReference type="EMBL" id="CAJQZP010000226">
    <property type="protein sequence ID" value="CAG4950221.1"/>
    <property type="molecule type" value="Genomic_DNA"/>
</dbReference>
<dbReference type="PROSITE" id="PS51029">
    <property type="entry name" value="MADF"/>
    <property type="match status" value="1"/>
</dbReference>
<reference evidence="2" key="1">
    <citation type="submission" date="2021-04" db="EMBL/GenBank/DDBJ databases">
        <authorList>
            <person name="Tunstrom K."/>
        </authorList>
    </citation>
    <scope>NUCLEOTIDE SEQUENCE</scope>
</reference>
<evidence type="ECO:0000313" key="3">
    <source>
        <dbReference type="Proteomes" id="UP000691718"/>
    </source>
</evidence>
<evidence type="ECO:0000259" key="1">
    <source>
        <dbReference type="PROSITE" id="PS51029"/>
    </source>
</evidence>
<dbReference type="AlphaFoldDB" id="A0A8S3WAN3"/>